<evidence type="ECO:0000256" key="4">
    <source>
        <dbReference type="ARBA" id="ARBA00022963"/>
    </source>
</evidence>
<feature type="chain" id="PRO_5014243115" description="1-phosphatidylinositol phosphodiesterase" evidence="7">
    <location>
        <begin position="28"/>
        <end position="352"/>
    </location>
</feature>
<dbReference type="PROSITE" id="PS50007">
    <property type="entry name" value="PIPLC_X_DOMAIN"/>
    <property type="match status" value="1"/>
</dbReference>
<evidence type="ECO:0000313" key="31">
    <source>
        <dbReference type="Proteomes" id="UP000231863"/>
    </source>
</evidence>
<dbReference type="EMBL" id="JANFMP010000002">
    <property type="protein sequence ID" value="MDG4526154.1"/>
    <property type="molecule type" value="Genomic_DNA"/>
</dbReference>
<evidence type="ECO:0000256" key="7">
    <source>
        <dbReference type="SAM" id="SignalP"/>
    </source>
</evidence>
<evidence type="ECO:0000313" key="24">
    <source>
        <dbReference type="Proteomes" id="UP000071533"/>
    </source>
</evidence>
<dbReference type="Proteomes" id="UP000071533">
    <property type="component" value="Unassembled WGS sequence"/>
</dbReference>
<evidence type="ECO:0000313" key="30">
    <source>
        <dbReference type="Proteomes" id="UP000074903"/>
    </source>
</evidence>
<dbReference type="SMART" id="SM00148">
    <property type="entry name" value="PLCXc"/>
    <property type="match status" value="1"/>
</dbReference>
<evidence type="ECO:0000313" key="27">
    <source>
        <dbReference type="Proteomes" id="UP000073388"/>
    </source>
</evidence>
<evidence type="ECO:0000313" key="29">
    <source>
        <dbReference type="Proteomes" id="UP000074850"/>
    </source>
</evidence>
<comment type="catalytic activity">
    <reaction evidence="1">
        <text>a 1,2-diacyl-sn-glycero-3-phospho-(1D-myo-inositol) = 1D-myo-inositol 1,2-cyclic phosphate + a 1,2-diacyl-sn-glycerol</text>
        <dbReference type="Rhea" id="RHEA:17093"/>
        <dbReference type="ChEBI" id="CHEBI:17815"/>
        <dbReference type="ChEBI" id="CHEBI:57880"/>
        <dbReference type="ChEBI" id="CHEBI:58484"/>
        <dbReference type="EC" id="4.6.1.13"/>
    </reaction>
</comment>
<evidence type="ECO:0000313" key="15">
    <source>
        <dbReference type="EMBL" id="CYV75647.1"/>
    </source>
</evidence>
<evidence type="ECO:0000313" key="26">
    <source>
        <dbReference type="Proteomes" id="UP000072794"/>
    </source>
</evidence>
<dbReference type="Proteomes" id="UP000231863">
    <property type="component" value="Chromosome"/>
</dbReference>
<evidence type="ECO:0000259" key="8">
    <source>
        <dbReference type="SMART" id="SM00148"/>
    </source>
</evidence>
<dbReference type="EMBL" id="RRZO01000004">
    <property type="protein sequence ID" value="RRN52364.1"/>
    <property type="molecule type" value="Genomic_DNA"/>
</dbReference>
<evidence type="ECO:0000313" key="23">
    <source>
        <dbReference type="Proteomes" id="UP000069526"/>
    </source>
</evidence>
<dbReference type="EC" id="4.6.1.13" evidence="2"/>
<dbReference type="InterPro" id="IPR017946">
    <property type="entry name" value="PLC-like_Pdiesterase_TIM-brl"/>
</dbReference>
<gene>
    <name evidence="16" type="primary">plcA</name>
    <name evidence="17" type="synonym">plcA_1</name>
    <name evidence="9" type="ORF">CWI26_08235</name>
    <name evidence="20" type="ORF">EI219_10215</name>
    <name evidence="21" type="ORF">EI220_01770</name>
    <name evidence="11" type="ORF">ERS132385_01527</name>
    <name evidence="12" type="ORF">ERS132394_01507</name>
    <name evidence="10" type="ORF">ERS132414_00019</name>
    <name evidence="13" type="ORF">ERS132426_00702</name>
    <name evidence="14" type="ORF">ERS132431_00386</name>
    <name evidence="15" type="ORF">ERS132461_00484</name>
    <name evidence="17" type="ORF">ERS132531_00344</name>
    <name evidence="16" type="ORF">ERS132539_00437</name>
    <name evidence="22" type="ORF">FAJ35_00760</name>
    <name evidence="18" type="ORF">NOL11_02600</name>
    <name evidence="19" type="ORF">NOL13_01800</name>
</gene>
<dbReference type="PANTHER" id="PTHR13593:SF113">
    <property type="entry name" value="SI:DKEY-266F7.9"/>
    <property type="match status" value="1"/>
</dbReference>
<dbReference type="PANTHER" id="PTHR13593">
    <property type="match status" value="1"/>
</dbReference>
<organism evidence="16 23">
    <name type="scientific">Streptococcus suis</name>
    <dbReference type="NCBI Taxonomy" id="1307"/>
    <lineage>
        <taxon>Bacteria</taxon>
        <taxon>Bacillati</taxon>
        <taxon>Bacillota</taxon>
        <taxon>Bacilli</taxon>
        <taxon>Lactobacillales</taxon>
        <taxon>Streptococcaceae</taxon>
        <taxon>Streptococcus</taxon>
    </lineage>
</organism>
<dbReference type="Gene3D" id="3.20.20.190">
    <property type="entry name" value="Phosphatidylinositol (PI) phosphodiesterase"/>
    <property type="match status" value="1"/>
</dbReference>
<evidence type="ECO:0000313" key="17">
    <source>
        <dbReference type="EMBL" id="CYX38201.1"/>
    </source>
</evidence>
<dbReference type="EMBL" id="FIGJ01000017">
    <property type="protein sequence ID" value="CYU82361.1"/>
    <property type="molecule type" value="Genomic_DNA"/>
</dbReference>
<dbReference type="Proteomes" id="UP001152875">
    <property type="component" value="Unassembled WGS sequence"/>
</dbReference>
<reference evidence="22 34" key="4">
    <citation type="submission" date="2019-04" db="EMBL/GenBank/DDBJ databases">
        <title>Genome analysis of Streptococcus suis strain WUSS327.</title>
        <authorList>
            <person name="Chen H."/>
            <person name="Gao X."/>
            <person name="Wu Z."/>
        </authorList>
    </citation>
    <scope>NUCLEOTIDE SEQUENCE [LARGE SCALE GENOMIC DNA]</scope>
    <source>
        <strain evidence="22 34">WUSS327</strain>
    </source>
</reference>
<evidence type="ECO:0000256" key="6">
    <source>
        <dbReference type="ARBA" id="ARBA00030782"/>
    </source>
</evidence>
<dbReference type="Proteomes" id="UP000074850">
    <property type="component" value="Unassembled WGS sequence"/>
</dbReference>
<reference evidence="18" key="5">
    <citation type="submission" date="2022-07" db="EMBL/GenBank/DDBJ databases">
        <title>Whole Genome Sequencing of Streptococcus suis.</title>
        <authorList>
            <person name="Dai X."/>
            <person name="Huang J."/>
            <person name="Wang L."/>
        </authorList>
    </citation>
    <scope>NUCLEOTIDE SEQUENCE</scope>
    <source>
        <strain evidence="18">HDJ11</strain>
        <strain evidence="19">XNB2</strain>
    </source>
</reference>
<evidence type="ECO:0000313" key="19">
    <source>
        <dbReference type="EMBL" id="MDG4526154.1"/>
    </source>
</evidence>
<evidence type="ECO:0000256" key="3">
    <source>
        <dbReference type="ARBA" id="ARBA00019758"/>
    </source>
</evidence>
<dbReference type="GO" id="GO:0008081">
    <property type="term" value="F:phosphoric diester hydrolase activity"/>
    <property type="evidence" value="ECO:0007669"/>
    <property type="project" value="InterPro"/>
</dbReference>
<dbReference type="InterPro" id="IPR000909">
    <property type="entry name" value="PLipase_C_PInositol-sp_X_dom"/>
</dbReference>
<evidence type="ECO:0000313" key="9">
    <source>
        <dbReference type="EMBL" id="AUA19462.1"/>
    </source>
</evidence>
<reference evidence="23 24" key="1">
    <citation type="submission" date="2016-02" db="EMBL/GenBank/DDBJ databases">
        <authorList>
            <consortium name="Pathogen Informatics"/>
        </authorList>
    </citation>
    <scope>NUCLEOTIDE SEQUENCE [LARGE SCALE GENOMIC DNA]</scope>
    <source>
        <strain evidence="11 28">LSS23</strain>
        <strain evidence="12 25">LSS32</strain>
        <strain evidence="10 26">LSS52</strain>
        <strain evidence="13 29">LSS64</strain>
        <strain evidence="14 24">LSS69</strain>
        <strain evidence="15 27">LSS99</strain>
        <strain evidence="16 23">SS1013</strain>
        <strain evidence="17 30">SS993</strain>
    </source>
</reference>
<dbReference type="EMBL" id="FIFW01000016">
    <property type="protein sequence ID" value="CYU73199.1"/>
    <property type="molecule type" value="Genomic_DNA"/>
</dbReference>
<dbReference type="RefSeq" id="WP_004298887.1">
    <property type="nucleotide sequence ID" value="NZ_CEDY01000173.1"/>
</dbReference>
<evidence type="ECO:0000313" key="18">
    <source>
        <dbReference type="EMBL" id="MDG4515867.1"/>
    </source>
</evidence>
<evidence type="ECO:0000313" key="28">
    <source>
        <dbReference type="Proteomes" id="UP000073434"/>
    </source>
</evidence>
<dbReference type="EMBL" id="FILX01000003">
    <property type="protein sequence ID" value="CYX38201.1"/>
    <property type="molecule type" value="Genomic_DNA"/>
</dbReference>
<dbReference type="GO" id="GO:0004436">
    <property type="term" value="F:phosphatidylinositol diacylglycerol-lyase activity"/>
    <property type="evidence" value="ECO:0007669"/>
    <property type="project" value="UniProtKB-EC"/>
</dbReference>
<evidence type="ECO:0000313" key="16">
    <source>
        <dbReference type="EMBL" id="CYW09284.1"/>
    </source>
</evidence>
<sequence length="352" mass="40689">MNTKKKISFALTACLGLFLLFPTSTHAHYDRAFWYEEQVTTPHIEQYTDWMSTIPDNRFLGELAIPGTHDSMAHSNHLPFRDIVRTQTMNLQQQLESGIRYLDIRLAYMGDHFALYHGSIALGYQFEEVLTTIQNYLISYPSETILMRIKQEHTHASDPEMFTLFESYYQRYSSLFWNPMTSSNGYNPTLGEIRGQIVLLPDVLSIEHGINYRFVITQDQYHLNTNWDLYKKWEAIKNHINQANTSSIDFIFMNYLSGSGGSFPYFVASGHVRPATDASRLSTGLTEPGFRHRYPDFPRTARLGVFATISFEGTNTLVADYLRNNQIRRPGIIISDFPGERLINEVIQCNYR</sequence>
<dbReference type="Proteomes" id="UP000072794">
    <property type="component" value="Unassembled WGS sequence"/>
</dbReference>
<evidence type="ECO:0000256" key="2">
    <source>
        <dbReference type="ARBA" id="ARBA00012581"/>
    </source>
</evidence>
<dbReference type="Proteomes" id="UP000278566">
    <property type="component" value="Unassembled WGS sequence"/>
</dbReference>
<reference evidence="32 33" key="3">
    <citation type="submission" date="2018-11" db="EMBL/GenBank/DDBJ databases">
        <title>Changes in penicillin susceptibility of Streptococcus suis isolates by amino acid alterations in the penicillin-binding protein.</title>
        <authorList>
            <person name="Niemann L."/>
            <person name="Eichhorn I."/>
        </authorList>
    </citation>
    <scope>NUCLEOTIDE SEQUENCE [LARGE SCALE GENOMIC DNA]</scope>
    <source>
        <strain evidence="20 33">IMT40201</strain>
        <strain evidence="21 32">IMT40738</strain>
    </source>
</reference>
<reference evidence="9 31" key="2">
    <citation type="submission" date="2017-11" db="EMBL/GenBank/DDBJ databases">
        <title>Genome analysis of Streptococcus suis serotype chz stain ah681.</title>
        <authorList>
            <person name="Pan Z."/>
            <person name="Zhang Y."/>
            <person name="Ma J."/>
            <person name="Lu P."/>
            <person name="Zhu Y."/>
            <person name="Zhong X."/>
            <person name="Dong W."/>
            <person name="Lu C."/>
            <person name="Yao H."/>
        </authorList>
    </citation>
    <scope>NUCLEOTIDE SEQUENCE [LARGE SCALE GENOMIC DNA]</scope>
    <source>
        <strain evidence="9 31">AH681</strain>
    </source>
</reference>
<dbReference type="EMBL" id="FIHS01000003">
    <property type="protein sequence ID" value="CYV27780.1"/>
    <property type="molecule type" value="Genomic_DNA"/>
</dbReference>
<dbReference type="CDD" id="cd08586">
    <property type="entry name" value="PI-PLCc_BcPLC_like"/>
    <property type="match status" value="1"/>
</dbReference>
<dbReference type="SUPFAM" id="SSF51695">
    <property type="entry name" value="PLC-like phosphodiesterases"/>
    <property type="match status" value="1"/>
</dbReference>
<dbReference type="EMBL" id="JANFMI010000005">
    <property type="protein sequence ID" value="MDG4515867.1"/>
    <property type="molecule type" value="Genomic_DNA"/>
</dbReference>
<evidence type="ECO:0000256" key="5">
    <source>
        <dbReference type="ARBA" id="ARBA00030474"/>
    </source>
</evidence>
<evidence type="ECO:0000313" key="12">
    <source>
        <dbReference type="EMBL" id="CYU82361.1"/>
    </source>
</evidence>
<dbReference type="GO" id="GO:0016042">
    <property type="term" value="P:lipid catabolic process"/>
    <property type="evidence" value="ECO:0007669"/>
    <property type="project" value="UniProtKB-KW"/>
</dbReference>
<feature type="signal peptide" evidence="7">
    <location>
        <begin position="1"/>
        <end position="27"/>
    </location>
</feature>
<dbReference type="Pfam" id="PF00388">
    <property type="entry name" value="PI-PLC-X"/>
    <property type="match status" value="1"/>
</dbReference>
<evidence type="ECO:0000313" key="22">
    <source>
        <dbReference type="EMBL" id="TII03989.1"/>
    </source>
</evidence>
<dbReference type="InterPro" id="IPR051057">
    <property type="entry name" value="PI-PLC_domain"/>
</dbReference>
<evidence type="ECO:0000313" key="21">
    <source>
        <dbReference type="EMBL" id="RRN52364.1"/>
    </source>
</evidence>
<keyword evidence="4" id="KW-0443">Lipid metabolism</keyword>
<evidence type="ECO:0000313" key="25">
    <source>
        <dbReference type="Proteomes" id="UP000072618"/>
    </source>
</evidence>
<proteinExistence type="predicted"/>
<dbReference type="EMBL" id="CP025043">
    <property type="protein sequence ID" value="AUA19462.1"/>
    <property type="molecule type" value="Genomic_DNA"/>
</dbReference>
<evidence type="ECO:0000313" key="11">
    <source>
        <dbReference type="EMBL" id="CYU73199.1"/>
    </source>
</evidence>
<keyword evidence="7" id="KW-0732">Signal</keyword>
<keyword evidence="16" id="KW-0456">Lyase</keyword>
<evidence type="ECO:0000313" key="10">
    <source>
        <dbReference type="EMBL" id="CYU53460.1"/>
    </source>
</evidence>
<dbReference type="AlphaFoldDB" id="A0A0Z8DR33"/>
<feature type="domain" description="Phosphatidylinositol-specific phospholipase C X" evidence="8">
    <location>
        <begin position="56"/>
        <end position="202"/>
    </location>
</feature>
<name>A0A0Z8DR33_STRSU</name>
<dbReference type="EMBL" id="RRZQ01000018">
    <property type="protein sequence ID" value="RRN48566.1"/>
    <property type="molecule type" value="Genomic_DNA"/>
</dbReference>
<evidence type="ECO:0000313" key="33">
    <source>
        <dbReference type="Proteomes" id="UP000281324"/>
    </source>
</evidence>
<dbReference type="EMBL" id="FIHM01000010">
    <property type="protein sequence ID" value="CYV24129.1"/>
    <property type="molecule type" value="Genomic_DNA"/>
</dbReference>
<dbReference type="Proteomes" id="UP000074903">
    <property type="component" value="Unassembled WGS sequence"/>
</dbReference>
<dbReference type="EMBL" id="SSXL01000002">
    <property type="protein sequence ID" value="TII03989.1"/>
    <property type="molecule type" value="Genomic_DNA"/>
</dbReference>
<dbReference type="Proteomes" id="UP000073434">
    <property type="component" value="Unassembled WGS sequence"/>
</dbReference>
<dbReference type="EMBL" id="FIJK01000006">
    <property type="protein sequence ID" value="CYW09284.1"/>
    <property type="molecule type" value="Genomic_DNA"/>
</dbReference>
<dbReference type="Proteomes" id="UP000281324">
    <property type="component" value="Unassembled WGS sequence"/>
</dbReference>
<protein>
    <recommendedName>
        <fullName evidence="3">1-phosphatidylinositol phosphodiesterase</fullName>
        <ecNumber evidence="2">4.6.1.13</ecNumber>
    </recommendedName>
    <alternativeName>
        <fullName evidence="5">Phosphatidylinositol diacylglycerol-lyase</fullName>
    </alternativeName>
    <alternativeName>
        <fullName evidence="6">Phosphatidylinositol-specific phospholipase C</fullName>
    </alternativeName>
</protein>
<dbReference type="EMBL" id="FIHA01000001">
    <property type="protein sequence ID" value="CYU53460.1"/>
    <property type="molecule type" value="Genomic_DNA"/>
</dbReference>
<dbReference type="Proteomes" id="UP000069526">
    <property type="component" value="Unassembled WGS sequence"/>
</dbReference>
<evidence type="ECO:0000313" key="14">
    <source>
        <dbReference type="EMBL" id="CYV27780.1"/>
    </source>
</evidence>
<evidence type="ECO:0000313" key="20">
    <source>
        <dbReference type="EMBL" id="RRN48566.1"/>
    </source>
</evidence>
<dbReference type="Proteomes" id="UP001152877">
    <property type="component" value="Unassembled WGS sequence"/>
</dbReference>
<dbReference type="Proteomes" id="UP000073388">
    <property type="component" value="Unassembled WGS sequence"/>
</dbReference>
<evidence type="ECO:0000256" key="1">
    <source>
        <dbReference type="ARBA" id="ARBA00001316"/>
    </source>
</evidence>
<dbReference type="Proteomes" id="UP000072618">
    <property type="component" value="Unassembled WGS sequence"/>
</dbReference>
<dbReference type="Proteomes" id="UP000309259">
    <property type="component" value="Unassembled WGS sequence"/>
</dbReference>
<dbReference type="EMBL" id="FIIX01000007">
    <property type="protein sequence ID" value="CYV75647.1"/>
    <property type="molecule type" value="Genomic_DNA"/>
</dbReference>
<evidence type="ECO:0000313" key="34">
    <source>
        <dbReference type="Proteomes" id="UP000309259"/>
    </source>
</evidence>
<accession>A0A0Z8DR33</accession>
<evidence type="ECO:0000313" key="13">
    <source>
        <dbReference type="EMBL" id="CYV24129.1"/>
    </source>
</evidence>
<keyword evidence="4" id="KW-0442">Lipid degradation</keyword>
<evidence type="ECO:0000313" key="32">
    <source>
        <dbReference type="Proteomes" id="UP000278566"/>
    </source>
</evidence>